<accession>A0A2T0QFH9</accession>
<dbReference type="InterPro" id="IPR007546">
    <property type="entry name" value="DUF503"/>
</dbReference>
<dbReference type="EMBL" id="PVZC01000001">
    <property type="protein sequence ID" value="PRY02611.1"/>
    <property type="molecule type" value="Genomic_DNA"/>
</dbReference>
<sequence>MYVGALTLDLLLGDVRSLKEKRSVVRPIVAELHRKFAVSVAETGEQDVYRRTEIGVAVAASTAAHCKELLDRCERLVAARPEVELLSARHRIFNDEE</sequence>
<evidence type="ECO:0008006" key="3">
    <source>
        <dbReference type="Google" id="ProtNLM"/>
    </source>
</evidence>
<organism evidence="1 2">
    <name type="scientific">Allonocardiopsis opalescens</name>
    <dbReference type="NCBI Taxonomy" id="1144618"/>
    <lineage>
        <taxon>Bacteria</taxon>
        <taxon>Bacillati</taxon>
        <taxon>Actinomycetota</taxon>
        <taxon>Actinomycetes</taxon>
        <taxon>Streptosporangiales</taxon>
        <taxon>Allonocardiopsis</taxon>
    </lineage>
</organism>
<dbReference type="OrthoDB" id="9809023at2"/>
<comment type="caution">
    <text evidence="1">The sequence shown here is derived from an EMBL/GenBank/DDBJ whole genome shotgun (WGS) entry which is preliminary data.</text>
</comment>
<proteinExistence type="predicted"/>
<dbReference type="PANTHER" id="PTHR36441">
    <property type="entry name" value="HYPOTHETICAL CYTOSOLIC PROTEIN"/>
    <property type="match status" value="1"/>
</dbReference>
<protein>
    <recommendedName>
        <fullName evidence="3">DUF503 domain-containing protein</fullName>
    </recommendedName>
</protein>
<dbReference type="Pfam" id="PF04456">
    <property type="entry name" value="DUF503"/>
    <property type="match status" value="1"/>
</dbReference>
<evidence type="ECO:0000313" key="1">
    <source>
        <dbReference type="EMBL" id="PRY02611.1"/>
    </source>
</evidence>
<dbReference type="PANTHER" id="PTHR36441:SF1">
    <property type="entry name" value="DUF503 DOMAIN-CONTAINING PROTEIN"/>
    <property type="match status" value="1"/>
</dbReference>
<gene>
    <name evidence="1" type="ORF">CLV72_1011214</name>
</gene>
<name>A0A2T0QFH9_9ACTN</name>
<keyword evidence="2" id="KW-1185">Reference proteome</keyword>
<reference evidence="1 2" key="1">
    <citation type="submission" date="2018-03" db="EMBL/GenBank/DDBJ databases">
        <title>Genomic Encyclopedia of Archaeal and Bacterial Type Strains, Phase II (KMG-II): from individual species to whole genera.</title>
        <authorList>
            <person name="Goeker M."/>
        </authorList>
    </citation>
    <scope>NUCLEOTIDE SEQUENCE [LARGE SCALE GENOMIC DNA]</scope>
    <source>
        <strain evidence="1 2">DSM 45601</strain>
    </source>
</reference>
<dbReference type="Gene3D" id="3.30.70.1120">
    <property type="entry name" value="TT1725-like"/>
    <property type="match status" value="1"/>
</dbReference>
<dbReference type="SUPFAM" id="SSF103007">
    <property type="entry name" value="Hypothetical protein TT1725"/>
    <property type="match status" value="1"/>
</dbReference>
<evidence type="ECO:0000313" key="2">
    <source>
        <dbReference type="Proteomes" id="UP000237846"/>
    </source>
</evidence>
<dbReference type="Proteomes" id="UP000237846">
    <property type="component" value="Unassembled WGS sequence"/>
</dbReference>
<dbReference type="InterPro" id="IPR036746">
    <property type="entry name" value="TT1725-like_sf"/>
</dbReference>
<dbReference type="AlphaFoldDB" id="A0A2T0QFH9"/>
<dbReference type="RefSeq" id="WP_106240475.1">
    <property type="nucleotide sequence ID" value="NZ_PVZC01000001.1"/>
</dbReference>